<sequence length="84" mass="9310">MLGFSVDGPDNLQQVREVAATLSFPVGLLGSPWAGAYGRIWRIPVSFVLDRAGRLAHDGWDDAQPAWTRERLDRLVTPLLLRPA</sequence>
<reference evidence="1" key="1">
    <citation type="submission" date="2016-10" db="EMBL/GenBank/DDBJ databases">
        <title>Sequence of Gallionella enrichment culture.</title>
        <authorList>
            <person name="Poehlein A."/>
            <person name="Muehling M."/>
            <person name="Daniel R."/>
        </authorList>
    </citation>
    <scope>NUCLEOTIDE SEQUENCE</scope>
</reference>
<dbReference type="AlphaFoldDB" id="A0A1J5RIX6"/>
<comment type="caution">
    <text evidence="1">The sequence shown here is derived from an EMBL/GenBank/DDBJ whole genome shotgun (WGS) entry which is preliminary data.</text>
</comment>
<dbReference type="EMBL" id="MLJW01000161">
    <property type="protein sequence ID" value="OIQ95713.1"/>
    <property type="molecule type" value="Genomic_DNA"/>
</dbReference>
<proteinExistence type="predicted"/>
<protein>
    <recommendedName>
        <fullName evidence="2">Alkyl hydroperoxide reductase subunit C/ Thiol specific antioxidant domain-containing protein</fullName>
    </recommendedName>
</protein>
<evidence type="ECO:0008006" key="2">
    <source>
        <dbReference type="Google" id="ProtNLM"/>
    </source>
</evidence>
<gene>
    <name evidence="1" type="ORF">GALL_222880</name>
</gene>
<evidence type="ECO:0000313" key="1">
    <source>
        <dbReference type="EMBL" id="OIQ95713.1"/>
    </source>
</evidence>
<organism evidence="1">
    <name type="scientific">mine drainage metagenome</name>
    <dbReference type="NCBI Taxonomy" id="410659"/>
    <lineage>
        <taxon>unclassified sequences</taxon>
        <taxon>metagenomes</taxon>
        <taxon>ecological metagenomes</taxon>
    </lineage>
</organism>
<accession>A0A1J5RIX6</accession>
<name>A0A1J5RIX6_9ZZZZ</name>
<dbReference type="InterPro" id="IPR036249">
    <property type="entry name" value="Thioredoxin-like_sf"/>
</dbReference>
<dbReference type="SUPFAM" id="SSF52833">
    <property type="entry name" value="Thioredoxin-like"/>
    <property type="match status" value="1"/>
</dbReference>